<dbReference type="SMART" id="SM00487">
    <property type="entry name" value="DEXDc"/>
    <property type="match status" value="1"/>
</dbReference>
<dbReference type="PANTHER" id="PTHR12131:SF1">
    <property type="entry name" value="ATP-DEPENDENT RNA HELICASE SUPV3L1, MITOCHONDRIAL-RELATED"/>
    <property type="match status" value="1"/>
</dbReference>
<evidence type="ECO:0000256" key="2">
    <source>
        <dbReference type="ARBA" id="ARBA00010140"/>
    </source>
</evidence>
<dbReference type="Gene3D" id="2.30.30.1160">
    <property type="match status" value="1"/>
</dbReference>
<dbReference type="PROSITE" id="PS51192">
    <property type="entry name" value="HELICASE_ATP_BIND_1"/>
    <property type="match status" value="1"/>
</dbReference>
<evidence type="ECO:0000256" key="1">
    <source>
        <dbReference type="ARBA" id="ARBA00004496"/>
    </source>
</evidence>
<dbReference type="FunFam" id="3.40.50.300:FF:000354">
    <property type="entry name" value="ATP-dependent RNA helicase SKI2"/>
    <property type="match status" value="1"/>
</dbReference>
<dbReference type="InterPro" id="IPR011545">
    <property type="entry name" value="DEAD/DEAH_box_helicase_dom"/>
</dbReference>
<keyword evidence="3" id="KW-0963">Cytoplasm</keyword>
<accession>A0A9P8NY78</accession>
<dbReference type="GO" id="GO:0055087">
    <property type="term" value="C:Ski complex"/>
    <property type="evidence" value="ECO:0007669"/>
    <property type="project" value="TreeGrafter"/>
</dbReference>
<evidence type="ECO:0000259" key="12">
    <source>
        <dbReference type="PROSITE" id="PS51194"/>
    </source>
</evidence>
<dbReference type="Pfam" id="PF00270">
    <property type="entry name" value="DEAD"/>
    <property type="match status" value="1"/>
</dbReference>
<reference evidence="13" key="2">
    <citation type="submission" date="2021-01" db="EMBL/GenBank/DDBJ databases">
        <authorList>
            <person name="Schikora-Tamarit M.A."/>
        </authorList>
    </citation>
    <scope>NUCLEOTIDE SEQUENCE</scope>
    <source>
        <strain evidence="13">CBS6075</strain>
    </source>
</reference>
<dbReference type="InterPro" id="IPR040801">
    <property type="entry name" value="Ski2_N"/>
</dbReference>
<dbReference type="Pfam" id="PF17911">
    <property type="entry name" value="Ski2_N"/>
    <property type="match status" value="1"/>
</dbReference>
<dbReference type="GO" id="GO:0070478">
    <property type="term" value="P:nuclear-transcribed mRNA catabolic process, 3'-5' exonucleolytic nonsense-mediated decay"/>
    <property type="evidence" value="ECO:0007669"/>
    <property type="project" value="TreeGrafter"/>
</dbReference>
<protein>
    <recommendedName>
        <fullName evidence="15">Antiviral helicase SKI2</fullName>
    </recommendedName>
</protein>
<dbReference type="OrthoDB" id="64767at2759"/>
<reference evidence="13" key="1">
    <citation type="journal article" date="2021" name="Open Biol.">
        <title>Shared evolutionary footprints suggest mitochondrial oxidative damage underlies multiple complex I losses in fungi.</title>
        <authorList>
            <person name="Schikora-Tamarit M.A."/>
            <person name="Marcet-Houben M."/>
            <person name="Nosek J."/>
            <person name="Gabaldon T."/>
        </authorList>
    </citation>
    <scope>NUCLEOTIDE SEQUENCE</scope>
    <source>
        <strain evidence="13">CBS6075</strain>
    </source>
</reference>
<dbReference type="GO" id="GO:0005524">
    <property type="term" value="F:ATP binding"/>
    <property type="evidence" value="ECO:0007669"/>
    <property type="project" value="UniProtKB-KW"/>
</dbReference>
<dbReference type="InterPro" id="IPR027417">
    <property type="entry name" value="P-loop_NTPase"/>
</dbReference>
<evidence type="ECO:0000256" key="10">
    <source>
        <dbReference type="SAM" id="MobiDB-lite"/>
    </source>
</evidence>
<comment type="caution">
    <text evidence="13">The sequence shown here is derived from an EMBL/GenBank/DDBJ whole genome shotgun (WGS) entry which is preliminary data.</text>
</comment>
<dbReference type="InterPro" id="IPR050699">
    <property type="entry name" value="RNA-DNA_Helicase"/>
</dbReference>
<dbReference type="InterPro" id="IPR012961">
    <property type="entry name" value="Ski2/MTR4_C"/>
</dbReference>
<evidence type="ECO:0000256" key="3">
    <source>
        <dbReference type="ARBA" id="ARBA00022490"/>
    </source>
</evidence>
<dbReference type="GO" id="GO:0016787">
    <property type="term" value="F:hydrolase activity"/>
    <property type="evidence" value="ECO:0007669"/>
    <property type="project" value="UniProtKB-KW"/>
</dbReference>
<dbReference type="PROSITE" id="PS51194">
    <property type="entry name" value="HELICASE_CTER"/>
    <property type="match status" value="1"/>
</dbReference>
<dbReference type="SUPFAM" id="SSF52540">
    <property type="entry name" value="P-loop containing nucleoside triphosphate hydrolases"/>
    <property type="match status" value="1"/>
</dbReference>
<dbReference type="PIRSF" id="PIRSF005198">
    <property type="entry name" value="Antiviral_helicase_SKI2"/>
    <property type="match status" value="1"/>
</dbReference>
<name>A0A9P8NY78_9ASCO</name>
<dbReference type="Gene3D" id="1.10.3380.30">
    <property type="match status" value="2"/>
</dbReference>
<feature type="region of interest" description="Disordered" evidence="10">
    <location>
        <begin position="492"/>
        <end position="543"/>
    </location>
</feature>
<evidence type="ECO:0008006" key="15">
    <source>
        <dbReference type="Google" id="ProtNLM"/>
    </source>
</evidence>
<dbReference type="GO" id="GO:0003723">
    <property type="term" value="F:RNA binding"/>
    <property type="evidence" value="ECO:0007669"/>
    <property type="project" value="UniProtKB-KW"/>
</dbReference>
<dbReference type="Pfam" id="PF21409">
    <property type="entry name" value="Ski2_beta-barrel"/>
    <property type="match status" value="1"/>
</dbReference>
<dbReference type="SMART" id="SM00490">
    <property type="entry name" value="HELICc"/>
    <property type="match status" value="1"/>
</dbReference>
<evidence type="ECO:0000256" key="4">
    <source>
        <dbReference type="ARBA" id="ARBA00022741"/>
    </source>
</evidence>
<keyword evidence="9" id="KW-0175">Coiled coil</keyword>
<dbReference type="AlphaFoldDB" id="A0A9P8NY78"/>
<proteinExistence type="inferred from homology"/>
<dbReference type="GeneID" id="70238093"/>
<evidence type="ECO:0000256" key="7">
    <source>
        <dbReference type="ARBA" id="ARBA00022840"/>
    </source>
</evidence>
<keyword evidence="14" id="KW-1185">Reference proteome</keyword>
<comment type="subcellular location">
    <subcellularLocation>
        <location evidence="1">Cytoplasm</location>
    </subcellularLocation>
</comment>
<evidence type="ECO:0000256" key="8">
    <source>
        <dbReference type="ARBA" id="ARBA00022884"/>
    </source>
</evidence>
<dbReference type="Proteomes" id="UP000769157">
    <property type="component" value="Unassembled WGS sequence"/>
</dbReference>
<evidence type="ECO:0000313" key="14">
    <source>
        <dbReference type="Proteomes" id="UP000769157"/>
    </source>
</evidence>
<dbReference type="Pfam" id="PF00271">
    <property type="entry name" value="Helicase_C"/>
    <property type="match status" value="1"/>
</dbReference>
<evidence type="ECO:0000256" key="9">
    <source>
        <dbReference type="SAM" id="Coils"/>
    </source>
</evidence>
<dbReference type="InterPro" id="IPR048727">
    <property type="entry name" value="Ski2_beta-barrel"/>
</dbReference>
<feature type="compositionally biased region" description="Gly residues" evidence="10">
    <location>
        <begin position="503"/>
        <end position="527"/>
    </location>
</feature>
<sequence>MTQLADVLRELKLDSVSSVELDPATVTSSLPAELDESQVLDEIRANHLSPTSELPWDLLDTFQQVPEVVSRDRERFYRSMITLPATVKRTKLRFQRSGIAGSIVSYKETFDRSILDAGNSAATSLSVNRKFGGKDDAVMGNSGFLPFQPGGLGPNDEQNDSTKFLHRDENGLLDIPQGMSRGLSVSNNLHTDLSELEQRTQHDDRGEIQQEEDQFEIIPDVEDEISKFIPAAMLSRPSKKKKAAPPKREWAHVVDVNHTIANFDELVPNPARTWPFELDTFQKEAVYHLEKNDSVFVAAHTSAGKTVVAEYAIALSNRNMTKTIYTSPIKALSNQKFRDFKETFKDLDVGVITGDVQINPEANCLIMTTEILRSMLYRGADLIRDVEFVIFDEVHYVNDVERGVVWEEVIIMLPEHIKVVLLSATVPNTYEFASWVGRTRQKDIYVISTSKRPVPLEIFAWAKDDIFKLIDSAGNFQQKNFKAHEDKLIKKKDIPESNNGKSAGRGGAVARGGTRGGNRGGRGGSRGGASSVSGRMFKRDGPNKNSWNNLVTFLQKKNLMPAVIFVFSKKRCEEYADTLRGVNFCTSKEASQIHMFIDKAVSRLKKEDRELPQILKIREMLSRGIAVHHGGLLPIVKEIIEILFSKTLIKVLFATETFAMGLNLPTRTVVFSELRKHDGTGYRNLLPGEFTQMSGRAGRRGLDSTGTVIVMAYNQPLEEFAFKEVTLGTATKLSSKFRLTYNMILNLLRIEALRVEEMIKRSFGENTTQSLFPEHEIEVTKLEKQLKETKKQSISEEDAEKLNLFYNTMDEMQQQYGQLVEESMKLLYYQKRLKVGRVVVYRDPETKISYPAVTARWSNGDDKITLLTFDVSHSSKNQYNCVFTTNFGQSYVAKFFSKWKLGQNFKFIELPLSCIEFVGSYFVRSYINGVINKDQKSIDEFKAEMSQLLIYQRKWSELDWTAFQNPQMIEILTRIDELRDTVMNCFADEGFDSLLEKEYPEFMERKNVELRIESLKSMMSEENLELLPDYEQRLEVLRQLEFVTEQLTVTLKGRVACEINFGFELIVTELVFANILGSFTSEEIVALLSCFVYDGKRANDDGPAPLCTPRLETGKDKIVEIVEQVMQVSNDNKIILTSEEEQFLENNRFGLVNVVYEWARGQSFKDIMELSNQENEAEGTIVRVITRLDEVCRVVMNCALIVGDSELHLKMGEAQEKIKRDIVFCASLYL</sequence>
<dbReference type="Pfam" id="PF08148">
    <property type="entry name" value="DSHCT"/>
    <property type="match status" value="1"/>
</dbReference>
<keyword evidence="8" id="KW-0694">RNA-binding</keyword>
<dbReference type="Gene3D" id="3.40.50.300">
    <property type="entry name" value="P-loop containing nucleotide triphosphate hydrolases"/>
    <property type="match status" value="2"/>
</dbReference>
<keyword evidence="7" id="KW-0067">ATP-binding</keyword>
<dbReference type="SMART" id="SM01142">
    <property type="entry name" value="DSHCT"/>
    <property type="match status" value="1"/>
</dbReference>
<dbReference type="CDD" id="cd18795">
    <property type="entry name" value="SF2_C_Ski2"/>
    <property type="match status" value="1"/>
</dbReference>
<feature type="domain" description="Helicase C-terminal" evidence="12">
    <location>
        <begin position="546"/>
        <end position="748"/>
    </location>
</feature>
<dbReference type="RefSeq" id="XP_046059054.1">
    <property type="nucleotide sequence ID" value="XM_046207386.1"/>
</dbReference>
<organism evidence="13 14">
    <name type="scientific">Ogataea philodendri</name>
    <dbReference type="NCBI Taxonomy" id="1378263"/>
    <lineage>
        <taxon>Eukaryota</taxon>
        <taxon>Fungi</taxon>
        <taxon>Dikarya</taxon>
        <taxon>Ascomycota</taxon>
        <taxon>Saccharomycotina</taxon>
        <taxon>Pichiomycetes</taxon>
        <taxon>Pichiales</taxon>
        <taxon>Pichiaceae</taxon>
        <taxon>Ogataea</taxon>
    </lineage>
</organism>
<gene>
    <name evidence="13" type="ORF">OGAPHI_006129</name>
</gene>
<keyword evidence="5" id="KW-0378">Hydrolase</keyword>
<dbReference type="Pfam" id="PF21408">
    <property type="entry name" value="MTR4-like_stalk"/>
    <property type="match status" value="1"/>
</dbReference>
<dbReference type="FunFam" id="1.10.3380.30:FF:000001">
    <property type="entry name" value="Ski2 ATP-dependent RNA helicase"/>
    <property type="match status" value="1"/>
</dbReference>
<comment type="similarity">
    <text evidence="2">Belongs to the helicase family. SKI2 subfamily.</text>
</comment>
<dbReference type="GO" id="GO:0003724">
    <property type="term" value="F:RNA helicase activity"/>
    <property type="evidence" value="ECO:0007669"/>
    <property type="project" value="InterPro"/>
</dbReference>
<dbReference type="InterPro" id="IPR048392">
    <property type="entry name" value="MTR4-like_stalk"/>
</dbReference>
<dbReference type="InterPro" id="IPR016438">
    <property type="entry name" value="SKI2-like"/>
</dbReference>
<evidence type="ECO:0000259" key="11">
    <source>
        <dbReference type="PROSITE" id="PS51192"/>
    </source>
</evidence>
<dbReference type="InterPro" id="IPR001650">
    <property type="entry name" value="Helicase_C-like"/>
</dbReference>
<evidence type="ECO:0000256" key="5">
    <source>
        <dbReference type="ARBA" id="ARBA00022801"/>
    </source>
</evidence>
<evidence type="ECO:0000313" key="13">
    <source>
        <dbReference type="EMBL" id="KAH3661950.1"/>
    </source>
</evidence>
<dbReference type="EMBL" id="JAEUBE010000414">
    <property type="protein sequence ID" value="KAH3661950.1"/>
    <property type="molecule type" value="Genomic_DNA"/>
</dbReference>
<dbReference type="InterPro" id="IPR014001">
    <property type="entry name" value="Helicase_ATP-bd"/>
</dbReference>
<evidence type="ECO:0000256" key="6">
    <source>
        <dbReference type="ARBA" id="ARBA00022806"/>
    </source>
</evidence>
<dbReference type="PANTHER" id="PTHR12131">
    <property type="entry name" value="ATP-DEPENDENT RNA AND DNA HELICASE"/>
    <property type="match status" value="1"/>
</dbReference>
<feature type="coiled-coil region" evidence="9">
    <location>
        <begin position="772"/>
        <end position="799"/>
    </location>
</feature>
<feature type="domain" description="Helicase ATP-binding" evidence="11">
    <location>
        <begin position="286"/>
        <end position="444"/>
    </location>
</feature>
<dbReference type="FunFam" id="3.40.50.300:FF:000987">
    <property type="entry name" value="DEAD/DEAH box RNA helicase"/>
    <property type="match status" value="1"/>
</dbReference>
<keyword evidence="4" id="KW-0547">Nucleotide-binding</keyword>
<keyword evidence="6" id="KW-0347">Helicase</keyword>